<organism evidence="2 3">
    <name type="scientific">Amycolatopsis taiwanensis</name>
    <dbReference type="NCBI Taxonomy" id="342230"/>
    <lineage>
        <taxon>Bacteria</taxon>
        <taxon>Bacillati</taxon>
        <taxon>Actinomycetota</taxon>
        <taxon>Actinomycetes</taxon>
        <taxon>Pseudonocardiales</taxon>
        <taxon>Pseudonocardiaceae</taxon>
        <taxon>Amycolatopsis</taxon>
    </lineage>
</organism>
<sequence length="186" mass="20946">MEDPTGIAALAKILPPDLGADEEIDWSAAEARWGTRFPRDYMAFMSIYGAGEFVSADGFGGLGILMPLPKERVHPLSDETFEDETENARSTWEMLGGQEGLDIDPQHILAWGVTSGPDILCWLTADPDPDQWPVLVWGRHTDEDFTLFGCGMVEFLRRLILDEHDPYPLSVNLSSLRYVHRLQQKR</sequence>
<dbReference type="Proteomes" id="UP001165136">
    <property type="component" value="Unassembled WGS sequence"/>
</dbReference>
<dbReference type="Pfam" id="PF09346">
    <property type="entry name" value="SMI1_KNR4"/>
    <property type="match status" value="1"/>
</dbReference>
<evidence type="ECO:0000259" key="1">
    <source>
        <dbReference type="Pfam" id="PF09346"/>
    </source>
</evidence>
<evidence type="ECO:0000313" key="3">
    <source>
        <dbReference type="Proteomes" id="UP001165136"/>
    </source>
</evidence>
<dbReference type="AlphaFoldDB" id="A0A9W6QVY9"/>
<name>A0A9W6QVY9_9PSEU</name>
<accession>A0A9W6QVY9</accession>
<dbReference type="RefSeq" id="WP_285486229.1">
    <property type="nucleotide sequence ID" value="NZ_BSTI01000002.1"/>
</dbReference>
<comment type="caution">
    <text evidence="2">The sequence shown here is derived from an EMBL/GenBank/DDBJ whole genome shotgun (WGS) entry which is preliminary data.</text>
</comment>
<keyword evidence="3" id="KW-1185">Reference proteome</keyword>
<feature type="domain" description="Knr4/Smi1-like" evidence="1">
    <location>
        <begin position="24"/>
        <end position="145"/>
    </location>
</feature>
<dbReference type="InterPro" id="IPR018958">
    <property type="entry name" value="Knr4/Smi1-like_dom"/>
</dbReference>
<dbReference type="Gene3D" id="3.40.1580.10">
    <property type="entry name" value="SMI1/KNR4-like"/>
    <property type="match status" value="1"/>
</dbReference>
<protein>
    <recommendedName>
        <fullName evidence="1">Knr4/Smi1-like domain-containing protein</fullName>
    </recommendedName>
</protein>
<evidence type="ECO:0000313" key="2">
    <source>
        <dbReference type="EMBL" id="GLY64743.1"/>
    </source>
</evidence>
<dbReference type="InterPro" id="IPR037883">
    <property type="entry name" value="Knr4/Smi1-like_sf"/>
</dbReference>
<dbReference type="SUPFAM" id="SSF160631">
    <property type="entry name" value="SMI1/KNR4-like"/>
    <property type="match status" value="1"/>
</dbReference>
<reference evidence="2" key="1">
    <citation type="submission" date="2023-03" db="EMBL/GenBank/DDBJ databases">
        <title>Amycolatopsis taiwanensis NBRC 103393.</title>
        <authorList>
            <person name="Ichikawa N."/>
            <person name="Sato H."/>
            <person name="Tonouchi N."/>
        </authorList>
    </citation>
    <scope>NUCLEOTIDE SEQUENCE</scope>
    <source>
        <strain evidence="2">NBRC 103393</strain>
    </source>
</reference>
<dbReference type="EMBL" id="BSTI01000002">
    <property type="protein sequence ID" value="GLY64743.1"/>
    <property type="molecule type" value="Genomic_DNA"/>
</dbReference>
<proteinExistence type="predicted"/>
<gene>
    <name evidence="2" type="ORF">Atai01_13620</name>
</gene>